<dbReference type="PANTHER" id="PTHR36512">
    <property type="entry name" value="D-AMINOPEPTIDASE"/>
    <property type="match status" value="1"/>
</dbReference>
<dbReference type="SUPFAM" id="SSF56266">
    <property type="entry name" value="DmpA/ArgJ-like"/>
    <property type="match status" value="1"/>
</dbReference>
<keyword evidence="3" id="KW-0031">Aminopeptidase</keyword>
<dbReference type="PANTHER" id="PTHR36512:SF3">
    <property type="entry name" value="BLR5678 PROTEIN"/>
    <property type="match status" value="1"/>
</dbReference>
<comment type="similarity">
    <text evidence="1">Belongs to the peptidase S58 family.</text>
</comment>
<keyword evidence="3" id="KW-0378">Hydrolase</keyword>
<sequence>MRIRTVLRHAVHMLTAFVLMASGSTVRAMENGNTVREIPFSSIEGVRIGNAQDDVAKTGVTVLCFPAGAKAGVDISGGGPASRETPVLDPTKENIGIHAIVLSGGSAYGLAAADGVMQCLEEHDIGFDTGFARVPLVVQSCIFDLSYGSAKVRPDKKMGYDACLDALNKGKAISGSVGAGTGATVGKLCGMGQSMKSGIGYHAVQIGELKVGAVVVLNALGDVYSVETGQKIAGLMNRERTSFQDSVAELYRISKPADLFNRTNTTVGAIVTNGNFDKAELTTIAGQTRNAFARAIKPVGTLADGDTIYASSCGKPVQADVNMAGTLAAEVMAKAIEKAIIASRMDDKKYLSHCLGLVSK</sequence>
<evidence type="ECO:0000313" key="3">
    <source>
        <dbReference type="EMBL" id="SFE77239.1"/>
    </source>
</evidence>
<dbReference type="InterPro" id="IPR016117">
    <property type="entry name" value="ArgJ-like_dom_sf"/>
</dbReference>
<dbReference type="Proteomes" id="UP000198896">
    <property type="component" value="Unassembled WGS sequence"/>
</dbReference>
<evidence type="ECO:0000256" key="2">
    <source>
        <dbReference type="SAM" id="SignalP"/>
    </source>
</evidence>
<feature type="signal peptide" evidence="2">
    <location>
        <begin position="1"/>
        <end position="28"/>
    </location>
</feature>
<accession>A0A1I2D9U5</accession>
<evidence type="ECO:0000313" key="4">
    <source>
        <dbReference type="Proteomes" id="UP000198896"/>
    </source>
</evidence>
<keyword evidence="4" id="KW-1185">Reference proteome</keyword>
<proteinExistence type="inferred from homology"/>
<dbReference type="GO" id="GO:0004177">
    <property type="term" value="F:aminopeptidase activity"/>
    <property type="evidence" value="ECO:0007669"/>
    <property type="project" value="UniProtKB-KW"/>
</dbReference>
<keyword evidence="2" id="KW-0732">Signal</keyword>
<dbReference type="STRING" id="1123323.SAMN05216245_11814"/>
<protein>
    <submittedName>
        <fullName evidence="3">L-aminopeptidase/D-esterase</fullName>
    </submittedName>
</protein>
<dbReference type="CDD" id="cd02252">
    <property type="entry name" value="nylC_like"/>
    <property type="match status" value="1"/>
</dbReference>
<keyword evidence="3" id="KW-0645">Protease</keyword>
<gene>
    <name evidence="3" type="ORF">SAMN05216245_11814</name>
</gene>
<evidence type="ECO:0000256" key="1">
    <source>
        <dbReference type="ARBA" id="ARBA00007068"/>
    </source>
</evidence>
<feature type="chain" id="PRO_5011446963" evidence="2">
    <location>
        <begin position="29"/>
        <end position="360"/>
    </location>
</feature>
<reference evidence="3 4" key="1">
    <citation type="submission" date="2016-10" db="EMBL/GenBank/DDBJ databases">
        <authorList>
            <person name="de Groot N.N."/>
        </authorList>
    </citation>
    <scope>NUCLEOTIDE SEQUENCE [LARGE SCALE GENOMIC DNA]</scope>
    <source>
        <strain evidence="3 4">DSM 9236</strain>
    </source>
</reference>
<dbReference type="AlphaFoldDB" id="A0A1I2D9U5"/>
<dbReference type="Gene3D" id="3.60.70.12">
    <property type="entry name" value="L-amino peptidase D-ALA esterase/amidase"/>
    <property type="match status" value="1"/>
</dbReference>
<dbReference type="Pfam" id="PF03576">
    <property type="entry name" value="Peptidase_S58"/>
    <property type="match status" value="1"/>
</dbReference>
<dbReference type="EMBL" id="FONL01000018">
    <property type="protein sequence ID" value="SFE77239.1"/>
    <property type="molecule type" value="Genomic_DNA"/>
</dbReference>
<name>A0A1I2D9U5_9FIRM</name>
<organism evidence="3 4">
    <name type="scientific">Succiniclasticum ruminis DSM 9236</name>
    <dbReference type="NCBI Taxonomy" id="1123323"/>
    <lineage>
        <taxon>Bacteria</taxon>
        <taxon>Bacillati</taxon>
        <taxon>Bacillota</taxon>
        <taxon>Negativicutes</taxon>
        <taxon>Acidaminococcales</taxon>
        <taxon>Acidaminococcaceae</taxon>
        <taxon>Succiniclasticum</taxon>
    </lineage>
</organism>
<dbReference type="InterPro" id="IPR005321">
    <property type="entry name" value="Peptidase_S58_DmpA"/>
</dbReference>